<feature type="compositionally biased region" description="Basic residues" evidence="1">
    <location>
        <begin position="42"/>
        <end position="60"/>
    </location>
</feature>
<gene>
    <name evidence="2" type="ORF">MAR_013944</name>
</gene>
<protein>
    <submittedName>
        <fullName evidence="2">Uncharacterized protein</fullName>
    </submittedName>
</protein>
<name>A0ABY7G1A2_MYAAR</name>
<accession>A0ABY7G1A2</accession>
<dbReference type="Proteomes" id="UP001164746">
    <property type="component" value="Chromosome 15"/>
</dbReference>
<keyword evidence="3" id="KW-1185">Reference proteome</keyword>
<sequence length="160" mass="18206">MKTVKHDKRRRREKRIGDHPHVFINIEYTNDMGKAQGNRTSRSARKEKPKSKCRGEKKKATFKSDAFLKKSRSGVSTKDELRRCLQTKKVKSFERIRRGGGVAASEKKKEYAQPDRARSGTQPEPADVLPGGVNPPSEILPKPNLDTLLFGFRSSRFTTH</sequence>
<evidence type="ECO:0000313" key="2">
    <source>
        <dbReference type="EMBL" id="WAR28240.1"/>
    </source>
</evidence>
<dbReference type="EMBL" id="CP111026">
    <property type="protein sequence ID" value="WAR28240.1"/>
    <property type="molecule type" value="Genomic_DNA"/>
</dbReference>
<feature type="compositionally biased region" description="Basic and acidic residues" evidence="1">
    <location>
        <begin position="105"/>
        <end position="118"/>
    </location>
</feature>
<feature type="region of interest" description="Disordered" evidence="1">
    <location>
        <begin position="93"/>
        <end position="144"/>
    </location>
</feature>
<evidence type="ECO:0000256" key="1">
    <source>
        <dbReference type="SAM" id="MobiDB-lite"/>
    </source>
</evidence>
<reference evidence="2" key="1">
    <citation type="submission" date="2022-11" db="EMBL/GenBank/DDBJ databases">
        <title>Centuries of genome instability and evolution in soft-shell clam transmissible cancer (bioRxiv).</title>
        <authorList>
            <person name="Hart S.F.M."/>
            <person name="Yonemitsu M.A."/>
            <person name="Giersch R.M."/>
            <person name="Beal B.F."/>
            <person name="Arriagada G."/>
            <person name="Davis B.W."/>
            <person name="Ostrander E.A."/>
            <person name="Goff S.P."/>
            <person name="Metzger M.J."/>
        </authorList>
    </citation>
    <scope>NUCLEOTIDE SEQUENCE</scope>
    <source>
        <strain evidence="2">MELC-2E11</strain>
        <tissue evidence="2">Siphon/mantle</tissue>
    </source>
</reference>
<feature type="region of interest" description="Disordered" evidence="1">
    <location>
        <begin position="1"/>
        <end position="60"/>
    </location>
</feature>
<proteinExistence type="predicted"/>
<feature type="compositionally biased region" description="Basic residues" evidence="1">
    <location>
        <begin position="1"/>
        <end position="14"/>
    </location>
</feature>
<organism evidence="2 3">
    <name type="scientific">Mya arenaria</name>
    <name type="common">Soft-shell clam</name>
    <dbReference type="NCBI Taxonomy" id="6604"/>
    <lineage>
        <taxon>Eukaryota</taxon>
        <taxon>Metazoa</taxon>
        <taxon>Spiralia</taxon>
        <taxon>Lophotrochozoa</taxon>
        <taxon>Mollusca</taxon>
        <taxon>Bivalvia</taxon>
        <taxon>Autobranchia</taxon>
        <taxon>Heteroconchia</taxon>
        <taxon>Euheterodonta</taxon>
        <taxon>Imparidentia</taxon>
        <taxon>Neoheterodontei</taxon>
        <taxon>Myida</taxon>
        <taxon>Myoidea</taxon>
        <taxon>Myidae</taxon>
        <taxon>Mya</taxon>
    </lineage>
</organism>
<evidence type="ECO:0000313" key="3">
    <source>
        <dbReference type="Proteomes" id="UP001164746"/>
    </source>
</evidence>